<dbReference type="Proteomes" id="UP000182178">
    <property type="component" value="Unassembled WGS sequence"/>
</dbReference>
<comment type="caution">
    <text evidence="2">The sequence shown here is derived from an EMBL/GenBank/DDBJ whole genome shotgun (WGS) entry which is preliminary data.</text>
</comment>
<sequence>MSPRITIRVGAAYDEVVVDGHTFDRSGLSRHQRQAMASLIVDTMFPNRRHAERPRHRSKAGFRQRRSRR</sequence>
<gene>
    <name evidence="2" type="ORF">Ga0061061_11720</name>
</gene>
<feature type="region of interest" description="Disordered" evidence="1">
    <location>
        <begin position="45"/>
        <end position="69"/>
    </location>
</feature>
<reference evidence="2 3" key="1">
    <citation type="submission" date="2015-08" db="EMBL/GenBank/DDBJ databases">
        <authorList>
            <person name="Varghese N."/>
        </authorList>
    </citation>
    <scope>NUCLEOTIDE SEQUENCE [LARGE SCALE GENOMIC DNA]</scope>
    <source>
        <strain evidence="2 3">DSM 18167</strain>
    </source>
</reference>
<proteinExistence type="predicted"/>
<organism evidence="2 3">
    <name type="scientific">Chelatococcus sambhunathii</name>
    <dbReference type="NCBI Taxonomy" id="363953"/>
    <lineage>
        <taxon>Bacteria</taxon>
        <taxon>Pseudomonadati</taxon>
        <taxon>Pseudomonadota</taxon>
        <taxon>Alphaproteobacteria</taxon>
        <taxon>Hyphomicrobiales</taxon>
        <taxon>Chelatococcaceae</taxon>
        <taxon>Chelatococcus</taxon>
    </lineage>
</organism>
<name>A0ABM9U9N6_9HYPH</name>
<feature type="compositionally biased region" description="Basic residues" evidence="1">
    <location>
        <begin position="47"/>
        <end position="69"/>
    </location>
</feature>
<evidence type="ECO:0000313" key="2">
    <source>
        <dbReference type="EMBL" id="CUA90963.1"/>
    </source>
</evidence>
<accession>A0ABM9U9N6</accession>
<dbReference type="RefSeq" id="WP_055460998.1">
    <property type="nucleotide sequence ID" value="NZ_CYHC01000017.1"/>
</dbReference>
<keyword evidence="3" id="KW-1185">Reference proteome</keyword>
<protein>
    <submittedName>
        <fullName evidence="2">Uncharacterized protein</fullName>
    </submittedName>
</protein>
<dbReference type="EMBL" id="CYHC01000017">
    <property type="protein sequence ID" value="CUA90963.1"/>
    <property type="molecule type" value="Genomic_DNA"/>
</dbReference>
<evidence type="ECO:0000256" key="1">
    <source>
        <dbReference type="SAM" id="MobiDB-lite"/>
    </source>
</evidence>
<evidence type="ECO:0000313" key="3">
    <source>
        <dbReference type="Proteomes" id="UP000182178"/>
    </source>
</evidence>